<dbReference type="Proteomes" id="UP000006732">
    <property type="component" value="Chromosome"/>
</dbReference>
<protein>
    <submittedName>
        <fullName evidence="1">Dipeptidase, Metallo peptidase, MEROPS family M19</fullName>
    </submittedName>
</protein>
<keyword evidence="2" id="KW-1185">Reference proteome</keyword>
<dbReference type="RefSeq" id="WP_011736435.1">
    <property type="nucleotide sequence ID" value="NC_008609.1"/>
</dbReference>
<dbReference type="PANTHER" id="PTHR10443">
    <property type="entry name" value="MICROSOMAL DIPEPTIDASE"/>
    <property type="match status" value="1"/>
</dbReference>
<dbReference type="KEGG" id="ppd:Ppro_2576"/>
<gene>
    <name evidence="1" type="ordered locus">Ppro_2576</name>
</gene>
<dbReference type="SUPFAM" id="SSF51556">
    <property type="entry name" value="Metallo-dependent hydrolases"/>
    <property type="match status" value="1"/>
</dbReference>
<dbReference type="OrthoDB" id="9804920at2"/>
<dbReference type="AlphaFoldDB" id="A1AS60"/>
<dbReference type="PROSITE" id="PS51365">
    <property type="entry name" value="RENAL_DIPEPTIDASE_2"/>
    <property type="match status" value="1"/>
</dbReference>
<dbReference type="Gene3D" id="3.20.20.140">
    <property type="entry name" value="Metal-dependent hydrolases"/>
    <property type="match status" value="1"/>
</dbReference>
<evidence type="ECO:0000313" key="1">
    <source>
        <dbReference type="EMBL" id="ABL00181.1"/>
    </source>
</evidence>
<dbReference type="Pfam" id="PF01244">
    <property type="entry name" value="Peptidase_M19"/>
    <property type="match status" value="1"/>
</dbReference>
<proteinExistence type="predicted"/>
<dbReference type="PANTHER" id="PTHR10443:SF12">
    <property type="entry name" value="DIPEPTIDASE"/>
    <property type="match status" value="1"/>
</dbReference>
<dbReference type="eggNOG" id="COG2355">
    <property type="taxonomic scope" value="Bacteria"/>
</dbReference>
<organism evidence="1 2">
    <name type="scientific">Pelobacter propionicus (strain DSM 2379 / NBRC 103807 / OttBd1)</name>
    <dbReference type="NCBI Taxonomy" id="338966"/>
    <lineage>
        <taxon>Bacteria</taxon>
        <taxon>Pseudomonadati</taxon>
        <taxon>Thermodesulfobacteriota</taxon>
        <taxon>Desulfuromonadia</taxon>
        <taxon>Desulfuromonadales</taxon>
        <taxon>Desulfuromonadaceae</taxon>
        <taxon>Pelobacter</taxon>
    </lineage>
</organism>
<sequence length="344" mass="37691">MKRCDPKRPWPVIDAHVDLLHHLMARHPNTRLVDLPHAWVSIPRLREGEVRVMVSAFYCPDSHNGPVTASAHLRSLLEYADTYLDGLAPIRTPRELAACWRGEDASGCLRLLENGDALLEFPVEELKRRGFSVVGLTHGGRNRLADGNGVEHPEGLTPAGRELLRELERLGFAIDTAHLSEPAFRDVVEQFGGPLICSHGGLRSFFRIPRNLSAEQVRTILSRGGVVGIAAAPEILSPDGRADIRTVFAQIDRLVQRNGAEAVGIGSDFGGFDSVCDGLEDHSRLPRLGEMLERAGYGEEAVAGIMGGNWFRFFRRLLTDSSVDGRHFPVGSCLDGVPSGRAFV</sequence>
<dbReference type="GO" id="GO:0070573">
    <property type="term" value="F:metallodipeptidase activity"/>
    <property type="evidence" value="ECO:0007669"/>
    <property type="project" value="InterPro"/>
</dbReference>
<accession>A1AS60</accession>
<name>A1AS60_PELPD</name>
<evidence type="ECO:0000313" key="2">
    <source>
        <dbReference type="Proteomes" id="UP000006732"/>
    </source>
</evidence>
<dbReference type="GO" id="GO:0006508">
    <property type="term" value="P:proteolysis"/>
    <property type="evidence" value="ECO:0007669"/>
    <property type="project" value="InterPro"/>
</dbReference>
<dbReference type="EMBL" id="CP000482">
    <property type="protein sequence ID" value="ABL00181.1"/>
    <property type="molecule type" value="Genomic_DNA"/>
</dbReference>
<dbReference type="InterPro" id="IPR008257">
    <property type="entry name" value="Pept_M19"/>
</dbReference>
<dbReference type="InterPro" id="IPR032466">
    <property type="entry name" value="Metal_Hydrolase"/>
</dbReference>
<reference evidence="1 2" key="1">
    <citation type="submission" date="2006-10" db="EMBL/GenBank/DDBJ databases">
        <title>Complete sequence of chromosome of Pelobacter propionicus DSM 2379.</title>
        <authorList>
            <consortium name="US DOE Joint Genome Institute"/>
            <person name="Copeland A."/>
            <person name="Lucas S."/>
            <person name="Lapidus A."/>
            <person name="Barry K."/>
            <person name="Detter J.C."/>
            <person name="Glavina del Rio T."/>
            <person name="Hammon N."/>
            <person name="Israni S."/>
            <person name="Dalin E."/>
            <person name="Tice H."/>
            <person name="Pitluck S."/>
            <person name="Saunders E."/>
            <person name="Brettin T."/>
            <person name="Bruce D."/>
            <person name="Han C."/>
            <person name="Tapia R."/>
            <person name="Schmutz J."/>
            <person name="Larimer F."/>
            <person name="Land M."/>
            <person name="Hauser L."/>
            <person name="Kyrpides N."/>
            <person name="Kim E."/>
            <person name="Lovley D."/>
            <person name="Richardson P."/>
        </authorList>
    </citation>
    <scope>NUCLEOTIDE SEQUENCE [LARGE SCALE GENOMIC DNA]</scope>
    <source>
        <strain evidence="2">DSM 2379 / NBRC 103807 / OttBd1</strain>
    </source>
</reference>
<dbReference type="STRING" id="338966.Ppro_2576"/>
<dbReference type="HOGENOM" id="CLU_031404_1_0_7"/>